<reference evidence="2 3" key="1">
    <citation type="journal article" date="2019" name="PLoS Negl. Trop. Dis.">
        <title>Revisiting the worldwide diversity of Leptospira species in the environment.</title>
        <authorList>
            <person name="Vincent A.T."/>
            <person name="Schiettekatte O."/>
            <person name="Bourhy P."/>
            <person name="Veyrier F.J."/>
            <person name="Picardeau M."/>
        </authorList>
    </citation>
    <scope>NUCLEOTIDE SEQUENCE [LARGE SCALE GENOMIC DNA]</scope>
    <source>
        <strain evidence="2 3">201800273</strain>
    </source>
</reference>
<dbReference type="Proteomes" id="UP000297641">
    <property type="component" value="Unassembled WGS sequence"/>
</dbReference>
<sequence length="310" mass="36008">MINRISSTLTFLQFLITNKNSLNLTDLNIHAENFYKDLFGLVFGTNLENTNAHKKNAAHIDLINKHRKVAYQVTAQNDSTKLKESIDGFLSDKEFEDFSLKIILISKDAKDYRSDFTFDGKYKFDHTKDIIDVPRLLIEISNKSIDEISKIADFLEKEVNIPRSKCESNEVETIMKLLEYLSNDANYKKIDKDYECDPNQKINNRFREHATEFKDEYMRLYPIYLNSITESRNMFGLDGVRAEKISSFLIYISNRHLAEASNNPILALDTLTDFFEDKVNLNAIKADVSAIRFYLLNEVIGCNIFSEDRR</sequence>
<dbReference type="EMBL" id="RQFT01000016">
    <property type="protein sequence ID" value="TGL01906.1"/>
    <property type="molecule type" value="Genomic_DNA"/>
</dbReference>
<evidence type="ECO:0000313" key="2">
    <source>
        <dbReference type="EMBL" id="TGL01906.1"/>
    </source>
</evidence>
<dbReference type="InterPro" id="IPR047740">
    <property type="entry name" value="SMEK_dom"/>
</dbReference>
<evidence type="ECO:0000313" key="3">
    <source>
        <dbReference type="Proteomes" id="UP000297641"/>
    </source>
</evidence>
<protein>
    <recommendedName>
        <fullName evidence="1">SMEK domain-containing protein</fullName>
    </recommendedName>
</protein>
<comment type="caution">
    <text evidence="2">The sequence shown here is derived from an EMBL/GenBank/DDBJ whole genome shotgun (WGS) entry which is preliminary data.</text>
</comment>
<evidence type="ECO:0000259" key="1">
    <source>
        <dbReference type="Pfam" id="PF21941"/>
    </source>
</evidence>
<dbReference type="AlphaFoldDB" id="A0A7I0HMC2"/>
<proteinExistence type="predicted"/>
<name>A0A7I0HMC2_9LEPT</name>
<dbReference type="NCBIfam" id="NF033859">
    <property type="entry name" value="SMEK_N"/>
    <property type="match status" value="1"/>
</dbReference>
<gene>
    <name evidence="2" type="ORF">EHQ43_18560</name>
</gene>
<accession>A0A7I0HMC2</accession>
<dbReference type="Pfam" id="PF21941">
    <property type="entry name" value="SMEK_N"/>
    <property type="match status" value="1"/>
</dbReference>
<organism evidence="2 3">
    <name type="scientific">Leptospira bouyouniensis</name>
    <dbReference type="NCBI Taxonomy" id="2484911"/>
    <lineage>
        <taxon>Bacteria</taxon>
        <taxon>Pseudomonadati</taxon>
        <taxon>Spirochaetota</taxon>
        <taxon>Spirochaetia</taxon>
        <taxon>Leptospirales</taxon>
        <taxon>Leptospiraceae</taxon>
        <taxon>Leptospira</taxon>
    </lineage>
</organism>
<feature type="domain" description="SMEK" evidence="1">
    <location>
        <begin position="4"/>
        <end position="140"/>
    </location>
</feature>